<dbReference type="GO" id="GO:0006355">
    <property type="term" value="P:regulation of DNA-templated transcription"/>
    <property type="evidence" value="ECO:0007669"/>
    <property type="project" value="UniProtKB-ARBA"/>
</dbReference>
<proteinExistence type="predicted"/>
<dbReference type="GO" id="GO:0003677">
    <property type="term" value="F:DNA binding"/>
    <property type="evidence" value="ECO:0007669"/>
    <property type="project" value="UniProtKB-KW"/>
</dbReference>
<dbReference type="Proteomes" id="UP000077115">
    <property type="component" value="Unassembled WGS sequence"/>
</dbReference>
<keyword evidence="7" id="KW-0539">Nucleus</keyword>
<protein>
    <submittedName>
        <fullName evidence="9">Uncharacterized protein</fullName>
    </submittedName>
</protein>
<evidence type="ECO:0000313" key="10">
    <source>
        <dbReference type="Proteomes" id="UP000077115"/>
    </source>
</evidence>
<evidence type="ECO:0000256" key="6">
    <source>
        <dbReference type="ARBA" id="ARBA00023125"/>
    </source>
</evidence>
<keyword evidence="2" id="KW-0479">Metal-binding</keyword>
<feature type="region of interest" description="Disordered" evidence="8">
    <location>
        <begin position="114"/>
        <end position="142"/>
    </location>
</feature>
<reference evidence="9 10" key="2">
    <citation type="submission" date="2016-05" db="EMBL/GenBank/DDBJ databases">
        <title>Lineage-specific infection strategies underlie the spectrum of fungal disease in amphibians.</title>
        <authorList>
            <person name="Cuomo C.A."/>
            <person name="Farrer R.A."/>
            <person name="James T."/>
            <person name="Longcore J."/>
            <person name="Birren B."/>
        </authorList>
    </citation>
    <scope>NUCLEOTIDE SEQUENCE [LARGE SCALE GENOMIC DNA]</scope>
    <source>
        <strain evidence="9 10">JEL423</strain>
    </source>
</reference>
<keyword evidence="3" id="KW-0677">Repeat</keyword>
<keyword evidence="5" id="KW-0862">Zinc</keyword>
<sequence length="354" mass="39607">MVVKQSTCGHTTLMKGSSILSNLILAHYKQSSNPVYCLSPLTNLMKLVDILFVLTVAATANAILIPTDNDGSPKASVTSSQVSSPTSEPNSGTSDEYQEYPMNLSLSGRIRQGIMDQPGLNTPTQGQRPTATITGPSTFKQGRKRIMDVIDLLISRQNQQRPIDEVDPNASKQSQQQQSMDQPNPSTSKRSRKRPINEIRPSIFSQASGSTNEPSPSAPKRDRKQPIDQPIPSTSSQDQQQPINEGESANTVSNQVAELSPRYQRTFDGLKQKLAVSKELRKKKLKEYCDYAALRFEQWSALERGEEISGSTYNPNTENQLKQECRKAGKRVWELRDQLKRFMKRHGLRFEEPN</sequence>
<evidence type="ECO:0000256" key="3">
    <source>
        <dbReference type="ARBA" id="ARBA00022737"/>
    </source>
</evidence>
<keyword evidence="6" id="KW-0238">DNA-binding</keyword>
<dbReference type="AlphaFoldDB" id="A0A177WHX2"/>
<organism evidence="9 10">
    <name type="scientific">Batrachochytrium dendrobatidis (strain JEL423)</name>
    <dbReference type="NCBI Taxonomy" id="403673"/>
    <lineage>
        <taxon>Eukaryota</taxon>
        <taxon>Fungi</taxon>
        <taxon>Fungi incertae sedis</taxon>
        <taxon>Chytridiomycota</taxon>
        <taxon>Chytridiomycota incertae sedis</taxon>
        <taxon>Chytridiomycetes</taxon>
        <taxon>Rhizophydiales</taxon>
        <taxon>Rhizophydiales incertae sedis</taxon>
        <taxon>Batrachochytrium</taxon>
    </lineage>
</organism>
<evidence type="ECO:0000256" key="4">
    <source>
        <dbReference type="ARBA" id="ARBA00022771"/>
    </source>
</evidence>
<feature type="compositionally biased region" description="Low complexity" evidence="8">
    <location>
        <begin position="72"/>
        <end position="91"/>
    </location>
</feature>
<feature type="compositionally biased region" description="Polar residues" evidence="8">
    <location>
        <begin position="119"/>
        <end position="140"/>
    </location>
</feature>
<reference evidence="9 10" key="1">
    <citation type="submission" date="2006-10" db="EMBL/GenBank/DDBJ databases">
        <title>The Genome Sequence of Batrachochytrium dendrobatidis JEL423.</title>
        <authorList>
            <consortium name="The Broad Institute Genome Sequencing Platform"/>
            <person name="Birren B."/>
            <person name="Lander E."/>
            <person name="Galagan J."/>
            <person name="Cuomo C."/>
            <person name="Devon K."/>
            <person name="Jaffe D."/>
            <person name="Butler J."/>
            <person name="Alvarez P."/>
            <person name="Gnerre S."/>
            <person name="Grabherr M."/>
            <person name="Kleber M."/>
            <person name="Mauceli E."/>
            <person name="Brockman W."/>
            <person name="Young S."/>
            <person name="LaButti K."/>
            <person name="Sykes S."/>
            <person name="DeCaprio D."/>
            <person name="Crawford M."/>
            <person name="Koehrsen M."/>
            <person name="Engels R."/>
            <person name="Montgomery P."/>
            <person name="Pearson M."/>
            <person name="Howarth C."/>
            <person name="Larson L."/>
            <person name="White J."/>
            <person name="O'Leary S."/>
            <person name="Kodira C."/>
            <person name="Zeng Q."/>
            <person name="Yandava C."/>
            <person name="Alvarado L."/>
            <person name="Longcore J."/>
            <person name="James T."/>
        </authorList>
    </citation>
    <scope>NUCLEOTIDE SEQUENCE [LARGE SCALE GENOMIC DNA]</scope>
    <source>
        <strain evidence="9 10">JEL423</strain>
    </source>
</reference>
<evidence type="ECO:0000256" key="8">
    <source>
        <dbReference type="SAM" id="MobiDB-lite"/>
    </source>
</evidence>
<evidence type="ECO:0000256" key="7">
    <source>
        <dbReference type="ARBA" id="ARBA00023242"/>
    </source>
</evidence>
<feature type="region of interest" description="Disordered" evidence="8">
    <location>
        <begin position="65"/>
        <end position="99"/>
    </location>
</feature>
<dbReference type="GO" id="GO:0008270">
    <property type="term" value="F:zinc ion binding"/>
    <property type="evidence" value="ECO:0007669"/>
    <property type="project" value="UniProtKB-KW"/>
</dbReference>
<gene>
    <name evidence="9" type="ORF">BDEG_23183</name>
</gene>
<name>A0A177WHX2_BATDL</name>
<feature type="compositionally biased region" description="Polar residues" evidence="8">
    <location>
        <begin position="231"/>
        <end position="254"/>
    </location>
</feature>
<evidence type="ECO:0000256" key="5">
    <source>
        <dbReference type="ARBA" id="ARBA00022833"/>
    </source>
</evidence>
<accession>A0A177WHX2</accession>
<dbReference type="InterPro" id="IPR051574">
    <property type="entry name" value="ZnF_E-box_Homeobox"/>
</dbReference>
<keyword evidence="4" id="KW-0863">Zinc-finger</keyword>
<dbReference type="VEuPathDB" id="FungiDB:BDEG_23183"/>
<dbReference type="GO" id="GO:0005634">
    <property type="term" value="C:nucleus"/>
    <property type="evidence" value="ECO:0007669"/>
    <property type="project" value="UniProtKB-SubCell"/>
</dbReference>
<dbReference type="PANTHER" id="PTHR24391">
    <property type="entry name" value="HISTONE H4 TRANSCRIPTION FACTOR-RELATED"/>
    <property type="match status" value="1"/>
</dbReference>
<evidence type="ECO:0000256" key="1">
    <source>
        <dbReference type="ARBA" id="ARBA00004123"/>
    </source>
</evidence>
<dbReference type="EMBL" id="DS022302">
    <property type="protein sequence ID" value="OAJ39325.1"/>
    <property type="molecule type" value="Genomic_DNA"/>
</dbReference>
<comment type="subcellular location">
    <subcellularLocation>
        <location evidence="1">Nucleus</location>
    </subcellularLocation>
</comment>
<dbReference type="PANTHER" id="PTHR24391:SF18">
    <property type="entry name" value="EG:115C2.6 PROTEIN"/>
    <property type="match status" value="1"/>
</dbReference>
<feature type="compositionally biased region" description="Polar residues" evidence="8">
    <location>
        <begin position="203"/>
        <end position="215"/>
    </location>
</feature>
<feature type="region of interest" description="Disordered" evidence="8">
    <location>
        <begin position="158"/>
        <end position="254"/>
    </location>
</feature>
<evidence type="ECO:0000313" key="9">
    <source>
        <dbReference type="EMBL" id="OAJ39325.1"/>
    </source>
</evidence>
<evidence type="ECO:0000256" key="2">
    <source>
        <dbReference type="ARBA" id="ARBA00022723"/>
    </source>
</evidence>